<keyword evidence="3" id="KW-1185">Reference proteome</keyword>
<feature type="transmembrane region" description="Helical" evidence="1">
    <location>
        <begin position="37"/>
        <end position="56"/>
    </location>
</feature>
<dbReference type="PATRIC" id="fig|1330330.3.peg.562"/>
<proteinExistence type="predicted"/>
<keyword evidence="1" id="KW-1133">Transmembrane helix</keyword>
<dbReference type="STRING" id="1330330.IX53_02795"/>
<dbReference type="EMBL" id="CP011232">
    <property type="protein sequence ID" value="AKI96923.1"/>
    <property type="molecule type" value="Genomic_DNA"/>
</dbReference>
<evidence type="ECO:0000313" key="2">
    <source>
        <dbReference type="EMBL" id="AKI96923.1"/>
    </source>
</evidence>
<dbReference type="RefSeq" id="WP_047754058.1">
    <property type="nucleotide sequence ID" value="NZ_CAJUHA010000019.1"/>
</dbReference>
<keyword evidence="1" id="KW-0812">Transmembrane</keyword>
<keyword evidence="1" id="KW-0472">Membrane</keyword>
<evidence type="ECO:0000256" key="1">
    <source>
        <dbReference type="SAM" id="Phobius"/>
    </source>
</evidence>
<gene>
    <name evidence="2" type="ORF">IX53_02795</name>
</gene>
<accession>A0A0G2ZDM5</accession>
<dbReference type="KEGG" id="kpf:IX53_02795"/>
<sequence length="75" mass="8371">MIYFFTEIVVINLTLLFLIITVVFLSTEFEAMSTGNMILYFASLVIDIGTEALVVGPKMSISLVFRSMKESLNPS</sequence>
<reference evidence="2 3" key="1">
    <citation type="submission" date="2015-04" db="EMBL/GenBank/DDBJ databases">
        <title>Complete Genome Sequence of Kosmotoga pacifica SLHLJ1.</title>
        <authorList>
            <person name="Jiang L.J."/>
            <person name="Shao Z.Z."/>
            <person name="Jebbar M."/>
        </authorList>
    </citation>
    <scope>NUCLEOTIDE SEQUENCE [LARGE SCALE GENOMIC DNA]</scope>
    <source>
        <strain evidence="2 3">SLHLJ1</strain>
    </source>
</reference>
<dbReference type="AlphaFoldDB" id="A0A0G2ZDM5"/>
<protein>
    <submittedName>
        <fullName evidence="2">Uncharacterized protein</fullName>
    </submittedName>
</protein>
<evidence type="ECO:0000313" key="3">
    <source>
        <dbReference type="Proteomes" id="UP000035159"/>
    </source>
</evidence>
<name>A0A0G2ZDM5_9BACT</name>
<organism evidence="2 3">
    <name type="scientific">Kosmotoga pacifica</name>
    <dbReference type="NCBI Taxonomy" id="1330330"/>
    <lineage>
        <taxon>Bacteria</taxon>
        <taxon>Thermotogati</taxon>
        <taxon>Thermotogota</taxon>
        <taxon>Thermotogae</taxon>
        <taxon>Kosmotogales</taxon>
        <taxon>Kosmotogaceae</taxon>
        <taxon>Kosmotoga</taxon>
    </lineage>
</organism>
<feature type="transmembrane region" description="Helical" evidence="1">
    <location>
        <begin position="7"/>
        <end position="25"/>
    </location>
</feature>
<dbReference type="Proteomes" id="UP000035159">
    <property type="component" value="Chromosome"/>
</dbReference>